<protein>
    <submittedName>
        <fullName evidence="2">Energy-converting hydrogenase Eha subunit G</fullName>
    </submittedName>
</protein>
<evidence type="ECO:0000313" key="3">
    <source>
        <dbReference type="Proteomes" id="UP000539538"/>
    </source>
</evidence>
<reference evidence="2 3" key="1">
    <citation type="submission" date="2020-08" db="EMBL/GenBank/DDBJ databases">
        <title>Genomic Encyclopedia of Type Strains, Phase IV (KMG-IV): sequencing the most valuable type-strain genomes for metagenomic binning, comparative biology and taxonomic classification.</title>
        <authorList>
            <person name="Goeker M."/>
        </authorList>
    </citation>
    <scope>NUCLEOTIDE SEQUENCE [LARGE SCALE GENOMIC DNA]</scope>
    <source>
        <strain evidence="2 3">DSM 7050</strain>
    </source>
</reference>
<evidence type="ECO:0000256" key="1">
    <source>
        <dbReference type="SAM" id="Phobius"/>
    </source>
</evidence>
<gene>
    <name evidence="2" type="ORF">GGQ99_005137</name>
</gene>
<keyword evidence="1" id="KW-0812">Transmembrane</keyword>
<feature type="transmembrane region" description="Helical" evidence="1">
    <location>
        <begin position="20"/>
        <end position="43"/>
    </location>
</feature>
<accession>A0ABR6L965</accession>
<keyword evidence="1" id="KW-0472">Membrane</keyword>
<dbReference type="Proteomes" id="UP000539538">
    <property type="component" value="Unassembled WGS sequence"/>
</dbReference>
<dbReference type="EMBL" id="JACHOT010000012">
    <property type="protein sequence ID" value="MBB4653347.1"/>
    <property type="molecule type" value="Genomic_DNA"/>
</dbReference>
<dbReference type="RefSeq" id="WP_183264677.1">
    <property type="nucleotide sequence ID" value="NZ_BAAAVZ010000017.1"/>
</dbReference>
<proteinExistence type="predicted"/>
<organism evidence="2 3">
    <name type="scientific">Aminobacter niigataensis</name>
    <dbReference type="NCBI Taxonomy" id="83265"/>
    <lineage>
        <taxon>Bacteria</taxon>
        <taxon>Pseudomonadati</taxon>
        <taxon>Pseudomonadota</taxon>
        <taxon>Alphaproteobacteria</taxon>
        <taxon>Hyphomicrobiales</taxon>
        <taxon>Phyllobacteriaceae</taxon>
        <taxon>Aminobacter</taxon>
    </lineage>
</organism>
<evidence type="ECO:0000313" key="2">
    <source>
        <dbReference type="EMBL" id="MBB4653347.1"/>
    </source>
</evidence>
<name>A0ABR6L965_9HYPH</name>
<keyword evidence="3" id="KW-1185">Reference proteome</keyword>
<comment type="caution">
    <text evidence="2">The sequence shown here is derived from an EMBL/GenBank/DDBJ whole genome shotgun (WGS) entry which is preliminary data.</text>
</comment>
<sequence>MAVFATAPFYLSTVMIAIGNFSTVAAGGFAVLFIAAFFFLFWLRSRSQKKRDSEK</sequence>
<keyword evidence="1" id="KW-1133">Transmembrane helix</keyword>